<name>A0ABW5TAK3_9FLAO</name>
<feature type="domain" description="DUF306" evidence="2">
    <location>
        <begin position="146"/>
        <end position="267"/>
    </location>
</feature>
<dbReference type="InterPro" id="IPR038670">
    <property type="entry name" value="HslJ-like_sf"/>
</dbReference>
<reference evidence="5" key="1">
    <citation type="journal article" date="2019" name="Int. J. Syst. Evol. Microbiol.">
        <title>The Global Catalogue of Microorganisms (GCM) 10K type strain sequencing project: providing services to taxonomists for standard genome sequencing and annotation.</title>
        <authorList>
            <consortium name="The Broad Institute Genomics Platform"/>
            <consortium name="The Broad Institute Genome Sequencing Center for Infectious Disease"/>
            <person name="Wu L."/>
            <person name="Ma J."/>
        </authorList>
    </citation>
    <scope>NUCLEOTIDE SEQUENCE [LARGE SCALE GENOMIC DNA]</scope>
    <source>
        <strain evidence="5">KCTC 42398</strain>
    </source>
</reference>
<protein>
    <submittedName>
        <fullName evidence="4">META domain-containing protein</fullName>
    </submittedName>
</protein>
<dbReference type="Proteomes" id="UP001597476">
    <property type="component" value="Unassembled WGS sequence"/>
</dbReference>
<proteinExistence type="predicted"/>
<dbReference type="Pfam" id="PF03724">
    <property type="entry name" value="META"/>
    <property type="match status" value="1"/>
</dbReference>
<evidence type="ECO:0000256" key="1">
    <source>
        <dbReference type="ARBA" id="ARBA00022729"/>
    </source>
</evidence>
<dbReference type="EMBL" id="JBHULY010000013">
    <property type="protein sequence ID" value="MFD2725859.1"/>
    <property type="molecule type" value="Genomic_DNA"/>
</dbReference>
<dbReference type="InterPro" id="IPR026444">
    <property type="entry name" value="Secre_tail"/>
</dbReference>
<keyword evidence="1" id="KW-0732">Signal</keyword>
<dbReference type="Gene3D" id="2.40.128.270">
    <property type="match status" value="2"/>
</dbReference>
<feature type="domain" description="Secretion system C-terminal sorting" evidence="3">
    <location>
        <begin position="288"/>
        <end position="355"/>
    </location>
</feature>
<organism evidence="4 5">
    <name type="scientific">Hyunsoonleella rubra</name>
    <dbReference type="NCBI Taxonomy" id="1737062"/>
    <lineage>
        <taxon>Bacteria</taxon>
        <taxon>Pseudomonadati</taxon>
        <taxon>Bacteroidota</taxon>
        <taxon>Flavobacteriia</taxon>
        <taxon>Flavobacteriales</taxon>
        <taxon>Flavobacteriaceae</taxon>
    </lineage>
</organism>
<dbReference type="RefSeq" id="WP_380290249.1">
    <property type="nucleotide sequence ID" value="NZ_JBHULY010000013.1"/>
</dbReference>
<comment type="caution">
    <text evidence="4">The sequence shown here is derived from an EMBL/GenBank/DDBJ whole genome shotgun (WGS) entry which is preliminary data.</text>
</comment>
<evidence type="ECO:0000259" key="2">
    <source>
        <dbReference type="Pfam" id="PF03724"/>
    </source>
</evidence>
<evidence type="ECO:0000313" key="5">
    <source>
        <dbReference type="Proteomes" id="UP001597476"/>
    </source>
</evidence>
<dbReference type="InterPro" id="IPR005184">
    <property type="entry name" value="DUF306_Meta_HslJ"/>
</dbReference>
<accession>A0ABW5TAK3</accession>
<keyword evidence="5" id="KW-1185">Reference proteome</keyword>
<evidence type="ECO:0000259" key="3">
    <source>
        <dbReference type="Pfam" id="PF18962"/>
    </source>
</evidence>
<dbReference type="NCBIfam" id="TIGR04183">
    <property type="entry name" value="Por_Secre_tail"/>
    <property type="match status" value="1"/>
</dbReference>
<dbReference type="Pfam" id="PF18962">
    <property type="entry name" value="Por_Secre_tail"/>
    <property type="match status" value="1"/>
</dbReference>
<gene>
    <name evidence="4" type="ORF">ACFSR8_06500</name>
</gene>
<sequence length="362" mass="41555">MKYIIPTLLLFLVYFSGLSQNLPTNVRWFLHHINYEGIQFDNYYNSANIWIDFEFKENLTEFSGTGACEGFWGNYNLDNNLIRITSGSVTLAGCEGPAKFFEGIYFNIILEDFFFEVSGSGPNQILKLIDEDGNYAYYKKSKPEDKQLFNKDWYLIKIETGGEEIFVPPTDAPYINLSTTEHLAIYEPLFTGNDGCNTFDGVYDMYVENKNKLSILQLNSSNSNNCTTNYHELYNSMLSNTDTNTFNFELSSQGNTLTLTNSDGDRIVYGTERIISTETFNIKNIVKVYPNPVKDFLFLEFQHKNSISPTYTVRTLNGKLISKKKTLNFNQIDLKDLNSGVYFLQLSDERNATINTIKFVKK</sequence>
<evidence type="ECO:0000313" key="4">
    <source>
        <dbReference type="EMBL" id="MFD2725859.1"/>
    </source>
</evidence>